<evidence type="ECO:0000259" key="5">
    <source>
        <dbReference type="PROSITE" id="PS50850"/>
    </source>
</evidence>
<evidence type="ECO:0000256" key="3">
    <source>
        <dbReference type="ARBA" id="ARBA00023136"/>
    </source>
</evidence>
<accession>A0A480ATB0</accession>
<feature type="transmembrane region" description="Helical" evidence="4">
    <location>
        <begin position="176"/>
        <end position="195"/>
    </location>
</feature>
<feature type="transmembrane region" description="Helical" evidence="4">
    <location>
        <begin position="384"/>
        <end position="405"/>
    </location>
</feature>
<dbReference type="InterPro" id="IPR036259">
    <property type="entry name" value="MFS_trans_sf"/>
</dbReference>
<keyword evidence="3 4" id="KW-0472">Membrane</keyword>
<dbReference type="Gene3D" id="1.20.1250.20">
    <property type="entry name" value="MFS general substrate transporter like domains"/>
    <property type="match status" value="1"/>
</dbReference>
<reference evidence="7" key="1">
    <citation type="submission" date="2019-03" db="EMBL/GenBank/DDBJ databases">
        <title>Aquabacterium pictum sp.nov., the first bacteriochlorophyll a-containing freshwater bacterium in the genus Aquabacterium of the class Betaproteobacteria.</title>
        <authorList>
            <person name="Hirose S."/>
            <person name="Tank M."/>
            <person name="Hara E."/>
            <person name="Tamaki H."/>
            <person name="Takaichi S."/>
            <person name="Haruta S."/>
            <person name="Hanada S."/>
        </authorList>
    </citation>
    <scope>NUCLEOTIDE SEQUENCE [LARGE SCALE GENOMIC DNA]</scope>
    <source>
        <strain evidence="7">W35</strain>
    </source>
</reference>
<dbReference type="PANTHER" id="PTHR11360">
    <property type="entry name" value="MONOCARBOXYLATE TRANSPORTER"/>
    <property type="match status" value="1"/>
</dbReference>
<feature type="transmembrane region" description="Helical" evidence="4">
    <location>
        <begin position="318"/>
        <end position="339"/>
    </location>
</feature>
<feature type="transmembrane region" description="Helical" evidence="4">
    <location>
        <begin position="48"/>
        <end position="70"/>
    </location>
</feature>
<proteinExistence type="predicted"/>
<dbReference type="InterPro" id="IPR011701">
    <property type="entry name" value="MFS"/>
</dbReference>
<dbReference type="InterPro" id="IPR020846">
    <property type="entry name" value="MFS_dom"/>
</dbReference>
<keyword evidence="1 4" id="KW-0812">Transmembrane</keyword>
<protein>
    <submittedName>
        <fullName evidence="6">MFS transporter</fullName>
    </submittedName>
</protein>
<evidence type="ECO:0000313" key="6">
    <source>
        <dbReference type="EMBL" id="GCL62965.1"/>
    </source>
</evidence>
<dbReference type="AlphaFoldDB" id="A0A480ATB0"/>
<feature type="transmembrane region" description="Helical" evidence="4">
    <location>
        <begin position="293"/>
        <end position="312"/>
    </location>
</feature>
<name>A0A480ATB0_9BURK</name>
<dbReference type="PANTHER" id="PTHR11360:SF284">
    <property type="entry name" value="EG:103B4.3 PROTEIN-RELATED"/>
    <property type="match status" value="1"/>
</dbReference>
<feature type="transmembrane region" description="Helical" evidence="4">
    <location>
        <begin position="145"/>
        <end position="164"/>
    </location>
</feature>
<evidence type="ECO:0000256" key="2">
    <source>
        <dbReference type="ARBA" id="ARBA00022989"/>
    </source>
</evidence>
<sequence>MSATATGLRSLQPVWAILLGAATVLSLSLGLRQSLGIFMPPITQGPQSIGITVAQFTAAVAVQNLAWGLLQPLAGAWAARVGFRPLMVAGAVLYVAALVLLASAQGLLAVVLSAGVMIGASLACTGSALTMSVATRVVSPANRSLVLGMVSAVGSLGAMIAAPIGQMLAADHGWRWGVAGFAILSLVMIPAAWVAGRADKVPLPAPVAGTADGGSAMQAVRQALHSVSFLVMAGAYFVCGMQLVFLTTHLPAYLAICGMDPMLSAQALGMIGAFNVLGSLFFGWAGGRWNKQVLLGLLYCTRSLVLAAYFVAPPTPASTLVFAGVMGFLWLGVAPLVAGSVAEMFGLRWQAMIQGVAFFSHQMGSFLGAFGGGLLYTWLGNYELAWRVGVGLGLFAGLVQMAVAIGRPPAAGRLAPA</sequence>
<dbReference type="CDD" id="cd17355">
    <property type="entry name" value="MFS_YcxA_like"/>
    <property type="match status" value="1"/>
</dbReference>
<dbReference type="SUPFAM" id="SSF103473">
    <property type="entry name" value="MFS general substrate transporter"/>
    <property type="match status" value="1"/>
</dbReference>
<feature type="transmembrane region" description="Helical" evidence="4">
    <location>
        <begin position="82"/>
        <end position="101"/>
    </location>
</feature>
<dbReference type="Pfam" id="PF07690">
    <property type="entry name" value="MFS_1"/>
    <property type="match status" value="1"/>
</dbReference>
<organism evidence="6 7">
    <name type="scientific">Pseudaquabacterium pictum</name>
    <dbReference type="NCBI Taxonomy" id="2315236"/>
    <lineage>
        <taxon>Bacteria</taxon>
        <taxon>Pseudomonadati</taxon>
        <taxon>Pseudomonadota</taxon>
        <taxon>Betaproteobacteria</taxon>
        <taxon>Burkholderiales</taxon>
        <taxon>Sphaerotilaceae</taxon>
        <taxon>Pseudaquabacterium</taxon>
    </lineage>
</organism>
<dbReference type="Proteomes" id="UP000301751">
    <property type="component" value="Unassembled WGS sequence"/>
</dbReference>
<dbReference type="RefSeq" id="WP_265575335.1">
    <property type="nucleotide sequence ID" value="NZ_BJCL01000004.1"/>
</dbReference>
<keyword evidence="2 4" id="KW-1133">Transmembrane helix</keyword>
<gene>
    <name evidence="6" type="ORF">AQPW35_20460</name>
</gene>
<comment type="caution">
    <text evidence="6">The sequence shown here is derived from an EMBL/GenBank/DDBJ whole genome shotgun (WGS) entry which is preliminary data.</text>
</comment>
<feature type="transmembrane region" description="Helical" evidence="4">
    <location>
        <begin position="227"/>
        <end position="247"/>
    </location>
</feature>
<evidence type="ECO:0000256" key="1">
    <source>
        <dbReference type="ARBA" id="ARBA00022692"/>
    </source>
</evidence>
<evidence type="ECO:0000313" key="7">
    <source>
        <dbReference type="Proteomes" id="UP000301751"/>
    </source>
</evidence>
<dbReference type="GO" id="GO:0022857">
    <property type="term" value="F:transmembrane transporter activity"/>
    <property type="evidence" value="ECO:0007669"/>
    <property type="project" value="InterPro"/>
</dbReference>
<dbReference type="EMBL" id="BJCL01000004">
    <property type="protein sequence ID" value="GCL62965.1"/>
    <property type="molecule type" value="Genomic_DNA"/>
</dbReference>
<feature type="transmembrane region" description="Helical" evidence="4">
    <location>
        <begin position="351"/>
        <end position="378"/>
    </location>
</feature>
<dbReference type="PROSITE" id="PS50850">
    <property type="entry name" value="MFS"/>
    <property type="match status" value="1"/>
</dbReference>
<dbReference type="InterPro" id="IPR050327">
    <property type="entry name" value="Proton-linked_MCT"/>
</dbReference>
<keyword evidence="7" id="KW-1185">Reference proteome</keyword>
<evidence type="ECO:0000256" key="4">
    <source>
        <dbReference type="SAM" id="Phobius"/>
    </source>
</evidence>
<feature type="transmembrane region" description="Helical" evidence="4">
    <location>
        <begin position="267"/>
        <end position="286"/>
    </location>
</feature>
<feature type="transmembrane region" description="Helical" evidence="4">
    <location>
        <begin position="107"/>
        <end position="133"/>
    </location>
</feature>
<feature type="domain" description="Major facilitator superfamily (MFS) profile" evidence="5">
    <location>
        <begin position="14"/>
        <end position="411"/>
    </location>
</feature>